<gene>
    <name evidence="2" type="ORF">P0Y49_05780</name>
</gene>
<evidence type="ECO:0000259" key="1">
    <source>
        <dbReference type="Pfam" id="PF08818"/>
    </source>
</evidence>
<name>A0AAJ5W9U3_9SPHI</name>
<dbReference type="Proteomes" id="UP001214530">
    <property type="component" value="Chromosome"/>
</dbReference>
<evidence type="ECO:0000313" key="2">
    <source>
        <dbReference type="EMBL" id="WEK20646.1"/>
    </source>
</evidence>
<dbReference type="AlphaFoldDB" id="A0AAJ5W9U3"/>
<dbReference type="Pfam" id="PF08818">
    <property type="entry name" value="DUF1801"/>
    <property type="match status" value="1"/>
</dbReference>
<dbReference type="EMBL" id="CP119313">
    <property type="protein sequence ID" value="WEK20646.1"/>
    <property type="molecule type" value="Genomic_DNA"/>
</dbReference>
<reference evidence="2" key="1">
    <citation type="submission" date="2023-03" db="EMBL/GenBank/DDBJ databases">
        <title>Andean soil-derived lignocellulolytic bacterial consortium as a source of novel taxa and putative plastic-active enzymes.</title>
        <authorList>
            <person name="Diaz-Garcia L."/>
            <person name="Chuvochina M."/>
            <person name="Feuerriegel G."/>
            <person name="Bunk B."/>
            <person name="Sproer C."/>
            <person name="Streit W.R."/>
            <person name="Rodriguez L.M."/>
            <person name="Overmann J."/>
            <person name="Jimenez D.J."/>
        </authorList>
    </citation>
    <scope>NUCLEOTIDE SEQUENCE</scope>
    <source>
        <strain evidence="2">MAG 3858</strain>
    </source>
</reference>
<proteinExistence type="predicted"/>
<protein>
    <submittedName>
        <fullName evidence="2">DUF1801 domain-containing protein</fullName>
    </submittedName>
</protein>
<dbReference type="Gene3D" id="3.90.1150.200">
    <property type="match status" value="1"/>
</dbReference>
<feature type="domain" description="YdhG-like" evidence="1">
    <location>
        <begin position="17"/>
        <end position="111"/>
    </location>
</feature>
<accession>A0AAJ5W9U3</accession>
<dbReference type="SUPFAM" id="SSF159888">
    <property type="entry name" value="YdhG-like"/>
    <property type="match status" value="1"/>
</dbReference>
<organism evidence="2 3">
    <name type="scientific">Candidatus Pedobacter colombiensis</name>
    <dbReference type="NCBI Taxonomy" id="3121371"/>
    <lineage>
        <taxon>Bacteria</taxon>
        <taxon>Pseudomonadati</taxon>
        <taxon>Bacteroidota</taxon>
        <taxon>Sphingobacteriia</taxon>
        <taxon>Sphingobacteriales</taxon>
        <taxon>Sphingobacteriaceae</taxon>
        <taxon>Pedobacter</taxon>
    </lineage>
</organism>
<sequence length="114" mass="13703">MLTPLDDFYQQKEEPLRGCLLALKHIILGLDTQITAEWKYKLPFFYYKGKMFCYLWFHKKYKKPYIGIVESKHIDHPDLLIEKRARMKIMLIDPEQDLPVETIKNILKQAIAKY</sequence>
<dbReference type="InterPro" id="IPR014922">
    <property type="entry name" value="YdhG-like"/>
</dbReference>
<evidence type="ECO:0000313" key="3">
    <source>
        <dbReference type="Proteomes" id="UP001214530"/>
    </source>
</evidence>